<evidence type="ECO:0000313" key="3">
    <source>
        <dbReference type="Proteomes" id="UP000008694"/>
    </source>
</evidence>
<dbReference type="CDD" id="cd22160">
    <property type="entry name" value="F-box_AtFBL13-like"/>
    <property type="match status" value="1"/>
</dbReference>
<dbReference type="STRING" id="81972.D7MLQ8"/>
<dbReference type="AlphaFoldDB" id="D7MLQ8"/>
<keyword evidence="3" id="KW-1185">Reference proteome</keyword>
<dbReference type="Gene3D" id="1.20.1280.50">
    <property type="match status" value="1"/>
</dbReference>
<proteinExistence type="predicted"/>
<dbReference type="HOGENOM" id="CLU_010721_1_2_1"/>
<dbReference type="Proteomes" id="UP000008694">
    <property type="component" value="Unassembled WGS sequence"/>
</dbReference>
<evidence type="ECO:0000313" key="2">
    <source>
        <dbReference type="EMBL" id="EFH42400.1"/>
    </source>
</evidence>
<dbReference type="PROSITE" id="PS50181">
    <property type="entry name" value="FBOX"/>
    <property type="match status" value="1"/>
</dbReference>
<feature type="domain" description="F-box" evidence="1">
    <location>
        <begin position="1"/>
        <end position="49"/>
    </location>
</feature>
<dbReference type="Pfam" id="PF24758">
    <property type="entry name" value="LRR_At5g56370"/>
    <property type="match status" value="2"/>
</dbReference>
<dbReference type="InterPro" id="IPR006566">
    <property type="entry name" value="FBD"/>
</dbReference>
<name>D7MLQ8_ARALL</name>
<dbReference type="InterPro" id="IPR036047">
    <property type="entry name" value="F-box-like_dom_sf"/>
</dbReference>
<dbReference type="Gramene" id="fgenesh2_kg.8__1546__AT5G56370.1">
    <property type="protein sequence ID" value="fgenesh2_kg.8__1546__AT5G56370.1"/>
    <property type="gene ID" value="fgenesh2_kg.8__1546__AT5G56370.1"/>
</dbReference>
<accession>D7MLQ8</accession>
<dbReference type="Pfam" id="PF00646">
    <property type="entry name" value="F-box"/>
    <property type="match status" value="1"/>
</dbReference>
<dbReference type="Pfam" id="PF08387">
    <property type="entry name" value="FBD"/>
    <property type="match status" value="1"/>
</dbReference>
<dbReference type="PANTHER" id="PTHR31900:SF34">
    <property type="entry name" value="EMB|CAB62440.1-RELATED"/>
    <property type="match status" value="1"/>
</dbReference>
<dbReference type="InterPro" id="IPR055411">
    <property type="entry name" value="LRR_FXL15/At3g58940/PEG3-like"/>
</dbReference>
<dbReference type="SMART" id="SM00256">
    <property type="entry name" value="FBOX"/>
    <property type="match status" value="1"/>
</dbReference>
<dbReference type="PANTHER" id="PTHR31900">
    <property type="entry name" value="F-BOX/RNI SUPERFAMILY PROTEIN-RELATED"/>
    <property type="match status" value="1"/>
</dbReference>
<sequence length="424" mass="48815">MDSISLLPDDFLLHILSLLPTKDVLNTSVLSKRWRYLWKLVPKLQYIDIDENADHGIFVRFVDRSLLLSMAPVLESLHLKLGRQCSDVDIGFWVRVAVEQGLRELNFDYEHYQIVPCRLPQSLFTCGTLVVLKLKNVSLKDVQFPVCFKLLKTLHLESVIFLDDESPKKLLSSCPILEVLDLTREDDDVDNVTSFSVMVPSLQRLIYNGGFGAELVMNTPSLKYFKTLDCGYECMIEYLPEIVEAHVEVTCSNTDDILKSLASVKRLLLCLPSEPELPTGSIFHQLEHLDFCTCDTEWDLLMFMLKHSPKLRSLMLNDVSITHGYTIVSQSPMFHWEEPNSVPETLMFVLETLEWRNYRGWKIEKELATFILKHSRRLKIATFSPADCPQVRMELRTTVGMKYRILTELARLPRGSAECEFVFG</sequence>
<protein>
    <submittedName>
        <fullName evidence="2">F-box family protein</fullName>
    </submittedName>
</protein>
<dbReference type="InterPro" id="IPR001810">
    <property type="entry name" value="F-box_dom"/>
</dbReference>
<reference evidence="3" key="1">
    <citation type="journal article" date="2011" name="Nat. Genet.">
        <title>The Arabidopsis lyrata genome sequence and the basis of rapid genome size change.</title>
        <authorList>
            <person name="Hu T.T."/>
            <person name="Pattyn P."/>
            <person name="Bakker E.G."/>
            <person name="Cao J."/>
            <person name="Cheng J.-F."/>
            <person name="Clark R.M."/>
            <person name="Fahlgren N."/>
            <person name="Fawcett J.A."/>
            <person name="Grimwood J."/>
            <person name="Gundlach H."/>
            <person name="Haberer G."/>
            <person name="Hollister J.D."/>
            <person name="Ossowski S."/>
            <person name="Ottilar R.P."/>
            <person name="Salamov A.A."/>
            <person name="Schneeberger K."/>
            <person name="Spannagl M."/>
            <person name="Wang X."/>
            <person name="Yang L."/>
            <person name="Nasrallah M.E."/>
            <person name="Bergelson J."/>
            <person name="Carrington J.C."/>
            <person name="Gaut B.S."/>
            <person name="Schmutz J."/>
            <person name="Mayer K.F.X."/>
            <person name="Van de Peer Y."/>
            <person name="Grigoriev I.V."/>
            <person name="Nordborg M."/>
            <person name="Weigel D."/>
            <person name="Guo Y.-L."/>
        </authorList>
    </citation>
    <scope>NUCLEOTIDE SEQUENCE [LARGE SCALE GENOMIC DNA]</scope>
    <source>
        <strain evidence="3">cv. MN47</strain>
    </source>
</reference>
<dbReference type="InterPro" id="IPR032675">
    <property type="entry name" value="LRR_dom_sf"/>
</dbReference>
<evidence type="ECO:0000259" key="1">
    <source>
        <dbReference type="PROSITE" id="PS50181"/>
    </source>
</evidence>
<gene>
    <name evidence="2" type="ORF">ARALYDRAFT_495730</name>
</gene>
<dbReference type="SUPFAM" id="SSF81383">
    <property type="entry name" value="F-box domain"/>
    <property type="match status" value="1"/>
</dbReference>
<dbReference type="SMART" id="SM00579">
    <property type="entry name" value="FBD"/>
    <property type="match status" value="1"/>
</dbReference>
<dbReference type="InterPro" id="IPR053781">
    <property type="entry name" value="F-box_AtFBL13-like"/>
</dbReference>
<dbReference type="Gene3D" id="3.80.10.10">
    <property type="entry name" value="Ribonuclease Inhibitor"/>
    <property type="match status" value="1"/>
</dbReference>
<dbReference type="SUPFAM" id="SSF52047">
    <property type="entry name" value="RNI-like"/>
    <property type="match status" value="1"/>
</dbReference>
<dbReference type="InterPro" id="IPR050232">
    <property type="entry name" value="FBL13/AtMIF1-like"/>
</dbReference>
<dbReference type="EMBL" id="GL348720">
    <property type="protein sequence ID" value="EFH42400.1"/>
    <property type="molecule type" value="Genomic_DNA"/>
</dbReference>
<organism evidence="3">
    <name type="scientific">Arabidopsis lyrata subsp. lyrata</name>
    <name type="common">Lyre-leaved rock-cress</name>
    <dbReference type="NCBI Taxonomy" id="81972"/>
    <lineage>
        <taxon>Eukaryota</taxon>
        <taxon>Viridiplantae</taxon>
        <taxon>Streptophyta</taxon>
        <taxon>Embryophyta</taxon>
        <taxon>Tracheophyta</taxon>
        <taxon>Spermatophyta</taxon>
        <taxon>Magnoliopsida</taxon>
        <taxon>eudicotyledons</taxon>
        <taxon>Gunneridae</taxon>
        <taxon>Pentapetalae</taxon>
        <taxon>rosids</taxon>
        <taxon>malvids</taxon>
        <taxon>Brassicales</taxon>
        <taxon>Brassicaceae</taxon>
        <taxon>Camelineae</taxon>
        <taxon>Arabidopsis</taxon>
    </lineage>
</organism>